<accession>A0A2H3TW44</accession>
<evidence type="ECO:0000313" key="2">
    <source>
        <dbReference type="Proteomes" id="UP000219369"/>
    </source>
</evidence>
<sequence length="125" mass="14170">MAVLKLPMCLVESSCLMANPRDSKPYVSIQVETGRSATRSRTSPNRTYSAAHNLVVKAEIGRVQLWMLTHMYSRRYRPYCHGGNQEWFHLTAETGPKPKAAAANLARYEPAYDQICPSQLKQAYH</sequence>
<proteinExistence type="predicted"/>
<dbReference type="VEuPathDB" id="FungiDB:FOMG_19338"/>
<gene>
    <name evidence="1" type="ORF">FRV6_16945</name>
</gene>
<dbReference type="AlphaFoldDB" id="A0A2H3TW44"/>
<organism evidence="1 2">
    <name type="scientific">Fusarium oxysporum</name>
    <name type="common">Fusarium vascular wilt</name>
    <dbReference type="NCBI Taxonomy" id="5507"/>
    <lineage>
        <taxon>Eukaryota</taxon>
        <taxon>Fungi</taxon>
        <taxon>Dikarya</taxon>
        <taxon>Ascomycota</taxon>
        <taxon>Pezizomycotina</taxon>
        <taxon>Sordariomycetes</taxon>
        <taxon>Hypocreomycetidae</taxon>
        <taxon>Hypocreales</taxon>
        <taxon>Nectriaceae</taxon>
        <taxon>Fusarium</taxon>
        <taxon>Fusarium oxysporum species complex</taxon>
    </lineage>
</organism>
<protein>
    <submittedName>
        <fullName evidence="1">Uncharacterized protein</fullName>
    </submittedName>
</protein>
<name>A0A2H3TW44_FUSOX</name>
<dbReference type="EMBL" id="FMJY01000013">
    <property type="protein sequence ID" value="SCO92817.1"/>
    <property type="molecule type" value="Genomic_DNA"/>
</dbReference>
<evidence type="ECO:0000313" key="1">
    <source>
        <dbReference type="EMBL" id="SCO92817.1"/>
    </source>
</evidence>
<dbReference type="Proteomes" id="UP000219369">
    <property type="component" value="Unassembled WGS sequence"/>
</dbReference>
<dbReference type="OrthoDB" id="4984152at2759"/>
<reference evidence="2" key="1">
    <citation type="submission" date="2016-09" db="EMBL/GenBank/DDBJ databases">
        <authorList>
            <person name="Guldener U."/>
        </authorList>
    </citation>
    <scope>NUCLEOTIDE SEQUENCE [LARGE SCALE GENOMIC DNA]</scope>
    <source>
        <strain evidence="2">V64-1</strain>
    </source>
</reference>